<name>A0A1H0VQ24_9PSEU</name>
<dbReference type="AlphaFoldDB" id="A0A1H0VQ24"/>
<dbReference type="InterPro" id="IPR051266">
    <property type="entry name" value="CLCR"/>
</dbReference>
<evidence type="ECO:0000259" key="3">
    <source>
        <dbReference type="PROSITE" id="PS50234"/>
    </source>
</evidence>
<dbReference type="Gene3D" id="3.40.50.410">
    <property type="entry name" value="von Willebrand factor, type A domain"/>
    <property type="match status" value="1"/>
</dbReference>
<dbReference type="Proteomes" id="UP000199691">
    <property type="component" value="Unassembled WGS sequence"/>
</dbReference>
<dbReference type="PROSITE" id="PS50234">
    <property type="entry name" value="VWFA"/>
    <property type="match status" value="1"/>
</dbReference>
<dbReference type="RefSeq" id="WP_176960016.1">
    <property type="nucleotide sequence ID" value="NZ_FNIX01000015.1"/>
</dbReference>
<dbReference type="InterPro" id="IPR036465">
    <property type="entry name" value="vWFA_dom_sf"/>
</dbReference>
<evidence type="ECO:0000313" key="5">
    <source>
        <dbReference type="Proteomes" id="UP000199691"/>
    </source>
</evidence>
<evidence type="ECO:0000313" key="4">
    <source>
        <dbReference type="EMBL" id="SDP80278.1"/>
    </source>
</evidence>
<dbReference type="InterPro" id="IPR002035">
    <property type="entry name" value="VWF_A"/>
</dbReference>
<dbReference type="PANTHER" id="PTHR10579:SF43">
    <property type="entry name" value="ZINC FINGER (C3HC4-TYPE RING FINGER) FAMILY PROTEIN"/>
    <property type="match status" value="1"/>
</dbReference>
<protein>
    <submittedName>
        <fullName evidence="4">von Willebrand factor type A domain-containing protein</fullName>
    </submittedName>
</protein>
<proteinExistence type="predicted"/>
<feature type="signal peptide" evidence="2">
    <location>
        <begin position="1"/>
        <end position="21"/>
    </location>
</feature>
<gene>
    <name evidence="4" type="ORF">SAMN05421507_11542</name>
</gene>
<accession>A0A1H0VQ24</accession>
<dbReference type="SMART" id="SM00327">
    <property type="entry name" value="VWA"/>
    <property type="match status" value="1"/>
</dbReference>
<feature type="domain" description="VWFA" evidence="3">
    <location>
        <begin position="70"/>
        <end position="248"/>
    </location>
</feature>
<dbReference type="PANTHER" id="PTHR10579">
    <property type="entry name" value="CALCIUM-ACTIVATED CHLORIDE CHANNEL REGULATOR"/>
    <property type="match status" value="1"/>
</dbReference>
<dbReference type="SUPFAM" id="SSF53300">
    <property type="entry name" value="vWA-like"/>
    <property type="match status" value="1"/>
</dbReference>
<evidence type="ECO:0000256" key="2">
    <source>
        <dbReference type="SAM" id="SignalP"/>
    </source>
</evidence>
<feature type="chain" id="PRO_5038828994" evidence="2">
    <location>
        <begin position="22"/>
        <end position="371"/>
    </location>
</feature>
<dbReference type="CDD" id="cd00198">
    <property type="entry name" value="vWFA"/>
    <property type="match status" value="1"/>
</dbReference>
<evidence type="ECO:0000256" key="1">
    <source>
        <dbReference type="SAM" id="MobiDB-lite"/>
    </source>
</evidence>
<dbReference type="EMBL" id="FNIX01000015">
    <property type="protein sequence ID" value="SDP80278.1"/>
    <property type="molecule type" value="Genomic_DNA"/>
</dbReference>
<reference evidence="5" key="1">
    <citation type="submission" date="2016-10" db="EMBL/GenBank/DDBJ databases">
        <authorList>
            <person name="Varghese N."/>
            <person name="Submissions S."/>
        </authorList>
    </citation>
    <scope>NUCLEOTIDE SEQUENCE [LARGE SCALE GENOMIC DNA]</scope>
    <source>
        <strain evidence="5">CGMCC 4.6609</strain>
    </source>
</reference>
<dbReference type="STRING" id="641025.SAMN05421507_11542"/>
<organism evidence="4 5">
    <name type="scientific">Lentzea jiangxiensis</name>
    <dbReference type="NCBI Taxonomy" id="641025"/>
    <lineage>
        <taxon>Bacteria</taxon>
        <taxon>Bacillati</taxon>
        <taxon>Actinomycetota</taxon>
        <taxon>Actinomycetes</taxon>
        <taxon>Pseudonocardiales</taxon>
        <taxon>Pseudonocardiaceae</taxon>
        <taxon>Lentzea</taxon>
    </lineage>
</organism>
<keyword evidence="5" id="KW-1185">Reference proteome</keyword>
<dbReference type="Pfam" id="PF00092">
    <property type="entry name" value="VWA"/>
    <property type="match status" value="1"/>
</dbReference>
<feature type="compositionally biased region" description="Low complexity" evidence="1">
    <location>
        <begin position="320"/>
        <end position="340"/>
    </location>
</feature>
<feature type="region of interest" description="Disordered" evidence="1">
    <location>
        <begin position="318"/>
        <end position="371"/>
    </location>
</feature>
<keyword evidence="2" id="KW-0732">Signal</keyword>
<sequence>MRRLGAGLVAAVLMVAGGVPAGAVDGTLPGGIGIAVDIETPLPDTVIPKGTTTVVGTASIGTKAATPRTSLVYVLDSSGSLGQAGWDAEKQAVAEFHRKVAQQPYLGVGSVGLAAFSTSGRVFWTGPAAGPQFHNALAALQWQDGSTNFTAGLRAGTEAANATTEPRSIMIFLSDGRDNHALENFEGALSQVPERVDIHTVAFGPDAGCGNGSRSLERMAEVTGGTCVEASEVRDLPAALGKLFPSELQRLTLTVDGGPELPITDIAPALPQPGPRQVRYTVKTPPLDVGNHPLCVTAYGTDYAGPGKVTDCTNVIIREPSPSTTPTTTAVPTASTTPTSPGGPPPAAALPGNRQVSVIPRGGVDTGGTAP</sequence>